<dbReference type="KEGG" id="tuz:TUZN_0731"/>
<protein>
    <submittedName>
        <fullName evidence="1">Uncharacterized protein</fullName>
    </submittedName>
</protein>
<sequence length="507" mass="54658">MGPAPAGSAPSGQLPTVKIRRLYVVGPVWLGDVAARRLNVSVVAIQLGDLPAVPNESVVLIYWPYLKANKSSLRYLESAIARGDLIAVYGNASDEAEAEYLLGYAWAEASNNRVINGTVWPGAALPDYLFAVPLIPVGSGEPVLYVVKWIRPRGLVIGPIYLDQLPKLVARLGADPATGPDPCLNEYKNFPKLATPSAGTYVGKNSTFIWAAPMLVGTSAAGVQAYADGNGTFYWDTCTTIGNYIYRVQAPNNNPTYYLPMQVIGYESYYESSTMYNNGGEVVRQLGAIDYYYGYQMYQNGITNVFIGDIGGGAFSPSEWNPPPTGSTSEYNIYFGISFRNGFIFPFIGVETTSPPGTSESISCSNSQSLTVYPNGVTVEVANLTWAFDIGQPASDSNFPNYFEDITPAALILPSFSQSNAYSAVFGIYFDNYVYTSTVISSSPSGICYNYITQNIWARVYWAIYIVPQLSGATSTSSNIVIRPQVPGTYISGISSGSTTPICIAGA</sequence>
<evidence type="ECO:0000313" key="2">
    <source>
        <dbReference type="Proteomes" id="UP000008138"/>
    </source>
</evidence>
<reference evidence="1 2" key="1">
    <citation type="journal article" date="2011" name="J. Bacteriol.">
        <title>Complete genome sequence of the thermoacidophilic crenarchaeon Thermoproteus uzoniensis 768-20.</title>
        <authorList>
            <person name="Mardanov A.V."/>
            <person name="Gumerov V.M."/>
            <person name="Beletsky A.V."/>
            <person name="Prokofeva M.I."/>
            <person name="Bonch-Osmolovskaya E.A."/>
            <person name="Ravin N.V."/>
            <person name="Skryabin K.G."/>
        </authorList>
    </citation>
    <scope>NUCLEOTIDE SEQUENCE [LARGE SCALE GENOMIC DNA]</scope>
    <source>
        <strain evidence="1 2">768-20</strain>
    </source>
</reference>
<dbReference type="Proteomes" id="UP000008138">
    <property type="component" value="Chromosome"/>
</dbReference>
<dbReference type="STRING" id="999630.TUZN_0731"/>
<dbReference type="EMBL" id="CP002590">
    <property type="protein sequence ID" value="AEA12221.1"/>
    <property type="molecule type" value="Genomic_DNA"/>
</dbReference>
<reference key="2">
    <citation type="submission" date="2011-03" db="EMBL/GenBank/DDBJ databases">
        <title>Complete genome sequence of the thermoacidophilic crenarchaeon Thermoproteus uzoniensis 768-20.</title>
        <authorList>
            <person name="Mardanov A.V."/>
            <person name="Gumerov V.M."/>
            <person name="Beletsky A.V."/>
            <person name="Prokofeva M.I."/>
            <person name="Bonch-Osmolovskaya E.A."/>
            <person name="Ravin N.V."/>
            <person name="Skryabin K.G."/>
        </authorList>
    </citation>
    <scope>NUCLEOTIDE SEQUENCE</scope>
    <source>
        <strain>768-20</strain>
    </source>
</reference>
<evidence type="ECO:0000313" key="1">
    <source>
        <dbReference type="EMBL" id="AEA12221.1"/>
    </source>
</evidence>
<organism evidence="1 2">
    <name type="scientific">Thermoproteus uzoniensis (strain 768-20)</name>
    <dbReference type="NCBI Taxonomy" id="999630"/>
    <lineage>
        <taxon>Archaea</taxon>
        <taxon>Thermoproteota</taxon>
        <taxon>Thermoprotei</taxon>
        <taxon>Thermoproteales</taxon>
        <taxon>Thermoproteaceae</taxon>
        <taxon>Thermoproteus</taxon>
    </lineage>
</organism>
<keyword evidence="2" id="KW-1185">Reference proteome</keyword>
<dbReference type="AlphaFoldDB" id="F2L4P3"/>
<gene>
    <name evidence="1" type="ordered locus">TUZN_0731</name>
</gene>
<dbReference type="HOGENOM" id="CLU_545896_0_0_2"/>
<dbReference type="eggNOG" id="arCOG10493">
    <property type="taxonomic scope" value="Archaea"/>
</dbReference>
<proteinExistence type="predicted"/>
<name>F2L4P3_THEU7</name>
<accession>F2L4P3</accession>